<name>A0ABQ2XFJ2_9ACTN</name>
<sequence>MIPLEGSAPEFLASPGKFLAAQLRHGQMDIPGHESAVEIPRRMVQFFLEVKKGDEDTDVLRSCSATARGQLSIWRCATPT</sequence>
<organism evidence="1 2">
    <name type="scientific">Streptomyces lomondensis</name>
    <dbReference type="NCBI Taxonomy" id="68229"/>
    <lineage>
        <taxon>Bacteria</taxon>
        <taxon>Bacillati</taxon>
        <taxon>Actinomycetota</taxon>
        <taxon>Actinomycetes</taxon>
        <taxon>Kitasatosporales</taxon>
        <taxon>Streptomycetaceae</taxon>
        <taxon>Streptomyces</taxon>
    </lineage>
</organism>
<gene>
    <name evidence="1" type="ORF">GCM10010383_50720</name>
</gene>
<reference evidence="2" key="1">
    <citation type="journal article" date="2019" name="Int. J. Syst. Evol. Microbiol.">
        <title>The Global Catalogue of Microorganisms (GCM) 10K type strain sequencing project: providing services to taxonomists for standard genome sequencing and annotation.</title>
        <authorList>
            <consortium name="The Broad Institute Genomics Platform"/>
            <consortium name="The Broad Institute Genome Sequencing Center for Infectious Disease"/>
            <person name="Wu L."/>
            <person name="Ma J."/>
        </authorList>
    </citation>
    <scope>NUCLEOTIDE SEQUENCE [LARGE SCALE GENOMIC DNA]</scope>
    <source>
        <strain evidence="2">JCM 4866</strain>
    </source>
</reference>
<dbReference type="EMBL" id="BMWC01000007">
    <property type="protein sequence ID" value="GGX14430.1"/>
    <property type="molecule type" value="Genomic_DNA"/>
</dbReference>
<evidence type="ECO:0000313" key="1">
    <source>
        <dbReference type="EMBL" id="GGX14430.1"/>
    </source>
</evidence>
<dbReference type="Proteomes" id="UP000617743">
    <property type="component" value="Unassembled WGS sequence"/>
</dbReference>
<evidence type="ECO:0000313" key="2">
    <source>
        <dbReference type="Proteomes" id="UP000617743"/>
    </source>
</evidence>
<keyword evidence="2" id="KW-1185">Reference proteome</keyword>
<comment type="caution">
    <text evidence="1">The sequence shown here is derived from an EMBL/GenBank/DDBJ whole genome shotgun (WGS) entry which is preliminary data.</text>
</comment>
<protein>
    <submittedName>
        <fullName evidence="1">Uncharacterized protein</fullName>
    </submittedName>
</protein>
<proteinExistence type="predicted"/>
<accession>A0ABQ2XFJ2</accession>